<accession>A0A380WHR4</accession>
<name>A0A380WHR4_AMIAI</name>
<gene>
    <name evidence="2" type="ORF">NCTC10684_00978</name>
</gene>
<evidence type="ECO:0008006" key="4">
    <source>
        <dbReference type="Google" id="ProtNLM"/>
    </source>
</evidence>
<keyword evidence="1" id="KW-0732">Signal</keyword>
<organism evidence="2 3">
    <name type="scientific">Aminobacter aminovorans</name>
    <name type="common">Chelatobacter heintzii</name>
    <dbReference type="NCBI Taxonomy" id="83263"/>
    <lineage>
        <taxon>Bacteria</taxon>
        <taxon>Pseudomonadati</taxon>
        <taxon>Pseudomonadota</taxon>
        <taxon>Alphaproteobacteria</taxon>
        <taxon>Hyphomicrobiales</taxon>
        <taxon>Phyllobacteriaceae</taxon>
        <taxon>Aminobacter</taxon>
    </lineage>
</organism>
<feature type="chain" id="PRO_5016697813" description="Secreted protein" evidence="1">
    <location>
        <begin position="23"/>
        <end position="143"/>
    </location>
</feature>
<evidence type="ECO:0000256" key="1">
    <source>
        <dbReference type="SAM" id="SignalP"/>
    </source>
</evidence>
<sequence length="143" mass="14293">MRHSIAIAILAAYAALTAPAVAGDANKSATQLDSSTTASTGAKADLGTVMSAIEASRSTATAIQAMTAVGSVQVVKLSDIVSGSDKQALDKAVVENEADITGVQAAIMANSELKRQVDAQTVDTSAIVAASIGDDGAVTVFVR</sequence>
<evidence type="ECO:0000313" key="3">
    <source>
        <dbReference type="Proteomes" id="UP000254701"/>
    </source>
</evidence>
<dbReference type="EMBL" id="UFSM01000001">
    <property type="protein sequence ID" value="SUU87776.1"/>
    <property type="molecule type" value="Genomic_DNA"/>
</dbReference>
<proteinExistence type="predicted"/>
<protein>
    <recommendedName>
        <fullName evidence="4">Secreted protein</fullName>
    </recommendedName>
</protein>
<feature type="signal peptide" evidence="1">
    <location>
        <begin position="1"/>
        <end position="22"/>
    </location>
</feature>
<evidence type="ECO:0000313" key="2">
    <source>
        <dbReference type="EMBL" id="SUU87776.1"/>
    </source>
</evidence>
<dbReference type="AlphaFoldDB" id="A0A380WHR4"/>
<reference evidence="2 3" key="1">
    <citation type="submission" date="2018-06" db="EMBL/GenBank/DDBJ databases">
        <authorList>
            <consortium name="Pathogen Informatics"/>
            <person name="Doyle S."/>
        </authorList>
    </citation>
    <scope>NUCLEOTIDE SEQUENCE [LARGE SCALE GENOMIC DNA]</scope>
    <source>
        <strain evidence="2 3">NCTC10684</strain>
    </source>
</reference>
<dbReference type="Proteomes" id="UP000254701">
    <property type="component" value="Unassembled WGS sequence"/>
</dbReference>